<evidence type="ECO:0000259" key="5">
    <source>
        <dbReference type="Pfam" id="PF22039"/>
    </source>
</evidence>
<dbReference type="NCBIfam" id="NF005540">
    <property type="entry name" value="PRK07203.1"/>
    <property type="match status" value="1"/>
</dbReference>
<dbReference type="SUPFAM" id="SSF51338">
    <property type="entry name" value="Composite domain of metallo-dependent hydrolases"/>
    <property type="match status" value="1"/>
</dbReference>
<dbReference type="Gene3D" id="2.30.40.10">
    <property type="entry name" value="Urease, subunit C, domain 1"/>
    <property type="match status" value="1"/>
</dbReference>
<protein>
    <submittedName>
        <fullName evidence="6">Putative aminohydrolase SsnA</fullName>
    </submittedName>
</protein>
<dbReference type="InterPro" id="IPR032466">
    <property type="entry name" value="Metal_Hydrolase"/>
</dbReference>
<feature type="domain" description="Amidohydrolase-related" evidence="4">
    <location>
        <begin position="57"/>
        <end position="411"/>
    </location>
</feature>
<reference evidence="6 7" key="1">
    <citation type="submission" date="2020-01" db="EMBL/GenBank/DDBJ databases">
        <title>Complete genome sequence of a human oral phylogroup 1 Treponema sp. strain ATCC 700766, originally isolated from periodontitis dental plaque.</title>
        <authorList>
            <person name="Chan Y."/>
            <person name="Huo Y.-B."/>
            <person name="Yu X.-L."/>
            <person name="Zeng H."/>
            <person name="Leung W.-K."/>
            <person name="Watt R.M."/>
        </authorList>
    </citation>
    <scope>NUCLEOTIDE SEQUENCE [LARGE SCALE GENOMIC DNA]</scope>
    <source>
        <strain evidence="6 7">OMZ 804</strain>
    </source>
</reference>
<dbReference type="Pfam" id="PF01979">
    <property type="entry name" value="Amidohydro_1"/>
    <property type="match status" value="1"/>
</dbReference>
<dbReference type="InterPro" id="IPR054418">
    <property type="entry name" value="MQNX/HUTI_composite_N"/>
</dbReference>
<keyword evidence="3" id="KW-0862">Zinc</keyword>
<dbReference type="InterPro" id="IPR050287">
    <property type="entry name" value="MTA/SAH_deaminase"/>
</dbReference>
<dbReference type="NCBIfam" id="TIGR03314">
    <property type="entry name" value="Se_ssnA"/>
    <property type="match status" value="1"/>
</dbReference>
<dbReference type="SUPFAM" id="SSF51556">
    <property type="entry name" value="Metallo-dependent hydrolases"/>
    <property type="match status" value="1"/>
</dbReference>
<dbReference type="EMBL" id="CP048020">
    <property type="protein sequence ID" value="QHX42983.1"/>
    <property type="molecule type" value="Genomic_DNA"/>
</dbReference>
<dbReference type="Gene3D" id="3.20.20.140">
    <property type="entry name" value="Metal-dependent hydrolases"/>
    <property type="match status" value="1"/>
</dbReference>
<gene>
    <name evidence="6" type="primary">ssnA</name>
    <name evidence="6" type="ORF">GWP43_05470</name>
</gene>
<feature type="domain" description="Aminodeoxyfutalosine deaminase/Imidazolonepropionase-like composite" evidence="5">
    <location>
        <begin position="22"/>
        <end position="47"/>
    </location>
</feature>
<evidence type="ECO:0000256" key="2">
    <source>
        <dbReference type="ARBA" id="ARBA00022801"/>
    </source>
</evidence>
<evidence type="ECO:0000259" key="4">
    <source>
        <dbReference type="Pfam" id="PF01979"/>
    </source>
</evidence>
<evidence type="ECO:0000256" key="1">
    <source>
        <dbReference type="ARBA" id="ARBA00022723"/>
    </source>
</evidence>
<evidence type="ECO:0000313" key="6">
    <source>
        <dbReference type="EMBL" id="QHX42983.1"/>
    </source>
</evidence>
<dbReference type="GO" id="GO:0016810">
    <property type="term" value="F:hydrolase activity, acting on carbon-nitrogen (but not peptide) bonds"/>
    <property type="evidence" value="ECO:0007669"/>
    <property type="project" value="InterPro"/>
</dbReference>
<dbReference type="AlphaFoldDB" id="A0A6P1Y194"/>
<dbReference type="InterPro" id="IPR017700">
    <property type="entry name" value="Aminohydrolase_SsnA"/>
</dbReference>
<organism evidence="6 7">
    <name type="scientific">Treponema vincentii</name>
    <dbReference type="NCBI Taxonomy" id="69710"/>
    <lineage>
        <taxon>Bacteria</taxon>
        <taxon>Pseudomonadati</taxon>
        <taxon>Spirochaetota</taxon>
        <taxon>Spirochaetia</taxon>
        <taxon>Spirochaetales</taxon>
        <taxon>Treponemataceae</taxon>
        <taxon>Treponema</taxon>
    </lineage>
</organism>
<accession>A0A6P1Y194</accession>
<dbReference type="KEGG" id="trz:GWP43_05470"/>
<dbReference type="Pfam" id="PF22039">
    <property type="entry name" value="HUTI_composite_bact"/>
    <property type="match status" value="1"/>
</dbReference>
<dbReference type="Proteomes" id="UP000464374">
    <property type="component" value="Chromosome"/>
</dbReference>
<dbReference type="InterPro" id="IPR011059">
    <property type="entry name" value="Metal-dep_hydrolase_composite"/>
</dbReference>
<evidence type="ECO:0000313" key="7">
    <source>
        <dbReference type="Proteomes" id="UP000464374"/>
    </source>
</evidence>
<dbReference type="PANTHER" id="PTHR43794">
    <property type="entry name" value="AMINOHYDROLASE SSNA-RELATED"/>
    <property type="match status" value="1"/>
</dbReference>
<dbReference type="InterPro" id="IPR006680">
    <property type="entry name" value="Amidohydro-rel"/>
</dbReference>
<dbReference type="GO" id="GO:0046872">
    <property type="term" value="F:metal ion binding"/>
    <property type="evidence" value="ECO:0007669"/>
    <property type="project" value="UniProtKB-KW"/>
</dbReference>
<sequence>MLLVGNGMLITRDPNKPFIENGCVCIEGSSIKEVGTDAELRAKYPAAEYIDAKKRCIMPAFINTHHHIYSAFARGIALKNYNPQNFLDILEGLWWHLDNNLLLEDTKYSAYTTLIDCIKNGVTTVFDHHASYGETTGSLFTLADVAEELGLRVNLCYEVSDRNGEAEMKKAVAENAEFIRACQKKKNPKQAAMMGLHAAFTLSDKTLEYCASQLPAGAGYHIHVAEGMSDVFDSVQKHGKRVVQRLYDFDILGKNTFAVHCIHINPLEMDLLKETDTMVVHNPESNMGNAVGCPPVLEIFKRGILIGLGTDGYTSDMLESYKVANILHKHNTCDATAAWTEIPEMLFTNNAKIAARYFDGELGVLKAGANADVIVTDYNPLTPLHAGNANGHILFGMNGRNVVTTIAAGKVLMKDRVVTVADEEAVFAKAREVSAALWKRL</sequence>
<keyword evidence="1" id="KW-0479">Metal-binding</keyword>
<dbReference type="CDD" id="cd01298">
    <property type="entry name" value="ATZ_TRZ_like"/>
    <property type="match status" value="1"/>
</dbReference>
<evidence type="ECO:0000256" key="3">
    <source>
        <dbReference type="ARBA" id="ARBA00022833"/>
    </source>
</evidence>
<keyword evidence="2 6" id="KW-0378">Hydrolase</keyword>
<proteinExistence type="predicted"/>
<dbReference type="RefSeq" id="WP_162663315.1">
    <property type="nucleotide sequence ID" value="NZ_CP048020.1"/>
</dbReference>
<dbReference type="PANTHER" id="PTHR43794:SF11">
    <property type="entry name" value="AMIDOHYDROLASE-RELATED DOMAIN-CONTAINING PROTEIN"/>
    <property type="match status" value="1"/>
</dbReference>
<name>A0A6P1Y194_9SPIR</name>